<proteinExistence type="predicted"/>
<dbReference type="InterPro" id="IPR036237">
    <property type="entry name" value="Xyl_isomerase-like_sf"/>
</dbReference>
<evidence type="ECO:0000259" key="1">
    <source>
        <dbReference type="Pfam" id="PF01261"/>
    </source>
</evidence>
<dbReference type="InterPro" id="IPR013022">
    <property type="entry name" value="Xyl_isomerase-like_TIM-brl"/>
</dbReference>
<dbReference type="AlphaFoldDB" id="A0A953M344"/>
<organism evidence="2 3">
    <name type="scientific">Candidatus Nitrobium versatile</name>
    <dbReference type="NCBI Taxonomy" id="2884831"/>
    <lineage>
        <taxon>Bacteria</taxon>
        <taxon>Pseudomonadati</taxon>
        <taxon>Nitrospirota</taxon>
        <taxon>Nitrospiria</taxon>
        <taxon>Nitrospirales</taxon>
        <taxon>Nitrospiraceae</taxon>
        <taxon>Candidatus Nitrobium</taxon>
    </lineage>
</organism>
<evidence type="ECO:0000313" key="3">
    <source>
        <dbReference type="Proteomes" id="UP000705867"/>
    </source>
</evidence>
<reference evidence="2" key="1">
    <citation type="journal article" date="2021" name="bioRxiv">
        <title>Unraveling nitrogen, sulfur and carbon metabolic pathways and microbial community transcriptional responses to substrate deprivation and toxicity stresses in a bioreactor mimicking anoxic brackish coastal sediment conditions.</title>
        <authorList>
            <person name="Martins P.D."/>
            <person name="Echeveste M.J."/>
            <person name="Arshad A."/>
            <person name="Kurth J."/>
            <person name="Ouboter H."/>
            <person name="Jetten M.S.M."/>
            <person name="Welte C.U."/>
        </authorList>
    </citation>
    <scope>NUCLEOTIDE SEQUENCE</scope>
    <source>
        <strain evidence="2">MAG_39</strain>
    </source>
</reference>
<name>A0A953M344_9BACT</name>
<evidence type="ECO:0000313" key="2">
    <source>
        <dbReference type="EMBL" id="MBZ0158089.1"/>
    </source>
</evidence>
<reference evidence="2" key="2">
    <citation type="submission" date="2021-08" db="EMBL/GenBank/DDBJ databases">
        <authorList>
            <person name="Dalcin Martins P."/>
        </authorList>
    </citation>
    <scope>NUCLEOTIDE SEQUENCE</scope>
    <source>
        <strain evidence="2">MAG_39</strain>
    </source>
</reference>
<dbReference type="Proteomes" id="UP000705867">
    <property type="component" value="Unassembled WGS sequence"/>
</dbReference>
<dbReference type="Gene3D" id="3.20.20.150">
    <property type="entry name" value="Divalent-metal-dependent TIM barrel enzymes"/>
    <property type="match status" value="1"/>
</dbReference>
<dbReference type="PANTHER" id="PTHR12110:SF21">
    <property type="entry name" value="XYLOSE ISOMERASE-LIKE TIM BARREL DOMAIN-CONTAINING PROTEIN"/>
    <property type="match status" value="1"/>
</dbReference>
<accession>A0A953M344</accession>
<sequence>MKLAFSSNAFRRYSLIDTIEALAAVGYQGIEIMADVPHAYPPHLNGRALGKIRRVLDRNRMEVSNINAFMLHAEGDTYHPSWIEKDPEARQKRIAHTLRCIDLASLLGARTLSTEPGGPLQGMSFEEGMRLFREGLMAVRDKAAEKGIRILIEPEPGLLIENSRQFLALFEELDPGVFGLNFDIGHFFCVGEECPLLIHELKGMIHHFHLEDIPATREHFHRMPGEGAIDLAGVLRAIRGTGYDGFVTVELYPYEEKPVVASWNALEYLKKIV</sequence>
<gene>
    <name evidence="2" type="ORF">K8I29_17970</name>
</gene>
<dbReference type="PANTHER" id="PTHR12110">
    <property type="entry name" value="HYDROXYPYRUVATE ISOMERASE"/>
    <property type="match status" value="1"/>
</dbReference>
<keyword evidence="2" id="KW-0413">Isomerase</keyword>
<dbReference type="GO" id="GO:0016853">
    <property type="term" value="F:isomerase activity"/>
    <property type="evidence" value="ECO:0007669"/>
    <property type="project" value="UniProtKB-KW"/>
</dbReference>
<comment type="caution">
    <text evidence="2">The sequence shown here is derived from an EMBL/GenBank/DDBJ whole genome shotgun (WGS) entry which is preliminary data.</text>
</comment>
<dbReference type="Pfam" id="PF01261">
    <property type="entry name" value="AP_endonuc_2"/>
    <property type="match status" value="1"/>
</dbReference>
<dbReference type="SUPFAM" id="SSF51658">
    <property type="entry name" value="Xylose isomerase-like"/>
    <property type="match status" value="1"/>
</dbReference>
<protein>
    <submittedName>
        <fullName evidence="2">Sugar phosphate isomerase/epimerase</fullName>
    </submittedName>
</protein>
<feature type="domain" description="Xylose isomerase-like TIM barrel" evidence="1">
    <location>
        <begin position="19"/>
        <end position="257"/>
    </location>
</feature>
<dbReference type="EMBL" id="JAIOIV010000136">
    <property type="protein sequence ID" value="MBZ0158089.1"/>
    <property type="molecule type" value="Genomic_DNA"/>
</dbReference>
<dbReference type="InterPro" id="IPR050312">
    <property type="entry name" value="IolE/XylAMocC-like"/>
</dbReference>